<dbReference type="EMBL" id="PNBA02000003">
    <property type="protein sequence ID" value="KAG6430385.1"/>
    <property type="molecule type" value="Genomic_DNA"/>
</dbReference>
<reference evidence="1" key="2">
    <citation type="submission" date="2020-08" db="EMBL/GenBank/DDBJ databases">
        <title>Plant Genome Project.</title>
        <authorList>
            <person name="Zhang R.-G."/>
        </authorList>
    </citation>
    <scope>NUCLEOTIDE SEQUENCE</scope>
    <source>
        <strain evidence="1">Huo1</strain>
        <tissue evidence="1">Leaf</tissue>
    </source>
</reference>
<reference evidence="1" key="1">
    <citation type="submission" date="2018-01" db="EMBL/GenBank/DDBJ databases">
        <authorList>
            <person name="Mao J.F."/>
        </authorList>
    </citation>
    <scope>NUCLEOTIDE SEQUENCE</scope>
    <source>
        <strain evidence="1">Huo1</strain>
        <tissue evidence="1">Leaf</tissue>
    </source>
</reference>
<dbReference type="Proteomes" id="UP000298416">
    <property type="component" value="Unassembled WGS sequence"/>
</dbReference>
<organism evidence="1">
    <name type="scientific">Salvia splendens</name>
    <name type="common">Scarlet sage</name>
    <dbReference type="NCBI Taxonomy" id="180675"/>
    <lineage>
        <taxon>Eukaryota</taxon>
        <taxon>Viridiplantae</taxon>
        <taxon>Streptophyta</taxon>
        <taxon>Embryophyta</taxon>
        <taxon>Tracheophyta</taxon>
        <taxon>Spermatophyta</taxon>
        <taxon>Magnoliopsida</taxon>
        <taxon>eudicotyledons</taxon>
        <taxon>Gunneridae</taxon>
        <taxon>Pentapetalae</taxon>
        <taxon>asterids</taxon>
        <taxon>lamiids</taxon>
        <taxon>Lamiales</taxon>
        <taxon>Lamiaceae</taxon>
        <taxon>Nepetoideae</taxon>
        <taxon>Mentheae</taxon>
        <taxon>Salviinae</taxon>
        <taxon>Salvia</taxon>
        <taxon>Salvia subgen. Calosphace</taxon>
        <taxon>core Calosphace</taxon>
    </lineage>
</organism>
<dbReference type="AlphaFoldDB" id="A0A8X8YI53"/>
<accession>A0A8X8YI53</accession>
<evidence type="ECO:0000313" key="1">
    <source>
        <dbReference type="EMBL" id="KAG6430385.1"/>
    </source>
</evidence>
<comment type="caution">
    <text evidence="1">The sequence shown here is derived from an EMBL/GenBank/DDBJ whole genome shotgun (WGS) entry which is preliminary data.</text>
</comment>
<gene>
    <name evidence="1" type="ORF">SASPL_108450</name>
</gene>
<protein>
    <submittedName>
        <fullName evidence="1">Uncharacterized protein</fullName>
    </submittedName>
</protein>
<proteinExistence type="predicted"/>
<sequence>MDDETTIIISLDITTKLVGNFHGPYAASPADPDEVNSPCVRPGPKAKRKLFVDELETGDKHSNTAAPPLNLGTTYECPWKLNMDNQPPSRMDPA</sequence>
<name>A0A8X8YI53_SALSN</name>
<keyword evidence="2" id="KW-1185">Reference proteome</keyword>
<evidence type="ECO:0000313" key="2">
    <source>
        <dbReference type="Proteomes" id="UP000298416"/>
    </source>
</evidence>